<proteinExistence type="predicted"/>
<dbReference type="InterPro" id="IPR003594">
    <property type="entry name" value="HATPase_dom"/>
</dbReference>
<evidence type="ECO:0000313" key="9">
    <source>
        <dbReference type="Proteomes" id="UP000033684"/>
    </source>
</evidence>
<name>A0A0F3IJF5_9GAMM</name>
<dbReference type="InterPro" id="IPR003661">
    <property type="entry name" value="HisK_dim/P_dom"/>
</dbReference>
<evidence type="ECO:0000256" key="5">
    <source>
        <dbReference type="ARBA" id="ARBA00022777"/>
    </source>
</evidence>
<dbReference type="Gene3D" id="3.30.565.10">
    <property type="entry name" value="Histidine kinase-like ATPase, C-terminal domain"/>
    <property type="match status" value="1"/>
</dbReference>
<dbReference type="GO" id="GO:0016036">
    <property type="term" value="P:cellular response to phosphate starvation"/>
    <property type="evidence" value="ECO:0007669"/>
    <property type="project" value="TreeGrafter"/>
</dbReference>
<accession>A0A0F3IJF5</accession>
<organism evidence="8 9">
    <name type="scientific">Methylocucumis oryzae</name>
    <dbReference type="NCBI Taxonomy" id="1632867"/>
    <lineage>
        <taxon>Bacteria</taxon>
        <taxon>Pseudomonadati</taxon>
        <taxon>Pseudomonadota</taxon>
        <taxon>Gammaproteobacteria</taxon>
        <taxon>Methylococcales</taxon>
        <taxon>Methylococcaceae</taxon>
        <taxon>Methylocucumis</taxon>
    </lineage>
</organism>
<evidence type="ECO:0000256" key="2">
    <source>
        <dbReference type="ARBA" id="ARBA00012438"/>
    </source>
</evidence>
<gene>
    <name evidence="8" type="ORF">VZ94_16340</name>
</gene>
<dbReference type="Pfam" id="PF00512">
    <property type="entry name" value="HisKA"/>
    <property type="match status" value="1"/>
</dbReference>
<evidence type="ECO:0000256" key="6">
    <source>
        <dbReference type="ARBA" id="ARBA00023012"/>
    </source>
</evidence>
<dbReference type="SUPFAM" id="SSF55874">
    <property type="entry name" value="ATPase domain of HSP90 chaperone/DNA topoisomerase II/histidine kinase"/>
    <property type="match status" value="1"/>
</dbReference>
<evidence type="ECO:0000259" key="7">
    <source>
        <dbReference type="PROSITE" id="PS50109"/>
    </source>
</evidence>
<dbReference type="RefSeq" id="WP_045780037.1">
    <property type="nucleotide sequence ID" value="NZ_LAJX01000188.1"/>
</dbReference>
<protein>
    <recommendedName>
        <fullName evidence="2">histidine kinase</fullName>
        <ecNumber evidence="2">2.7.13.3</ecNumber>
    </recommendedName>
</protein>
<dbReference type="GO" id="GO:0004721">
    <property type="term" value="F:phosphoprotein phosphatase activity"/>
    <property type="evidence" value="ECO:0007669"/>
    <property type="project" value="TreeGrafter"/>
</dbReference>
<sequence>MSFLGKVYYFHDITKNEEIERIKNDFLAHATHELRTPLTSILGYSELLTMEKIPVHRQVNICFTIYEQAKHLNKLVNELFDYTKIMERGRGDLTILTYSLTQIIEEAIVDTRFSKNRGDIVFHKPTHNLMVQIDVAGFRQVLIHLIDNAIKYSPERAYIFIDTVYHELTHKVEVNIVDEGIGMTDEQISAAFEQFYRVDKSGAIPGNGLGLSLAKEIITLLDGEIQLYSTLGIGTRVSITMPTV</sequence>
<evidence type="ECO:0000256" key="4">
    <source>
        <dbReference type="ARBA" id="ARBA00022679"/>
    </source>
</evidence>
<dbReference type="Gene3D" id="1.10.287.130">
    <property type="match status" value="1"/>
</dbReference>
<dbReference type="PANTHER" id="PTHR45453:SF1">
    <property type="entry name" value="PHOSPHATE REGULON SENSOR PROTEIN PHOR"/>
    <property type="match status" value="1"/>
</dbReference>
<dbReference type="OrthoDB" id="9806130at2"/>
<dbReference type="Pfam" id="PF02518">
    <property type="entry name" value="HATPase_c"/>
    <property type="match status" value="1"/>
</dbReference>
<keyword evidence="5" id="KW-0418">Kinase</keyword>
<dbReference type="GO" id="GO:0000155">
    <property type="term" value="F:phosphorelay sensor kinase activity"/>
    <property type="evidence" value="ECO:0007669"/>
    <property type="project" value="InterPro"/>
</dbReference>
<keyword evidence="9" id="KW-1185">Reference proteome</keyword>
<dbReference type="AlphaFoldDB" id="A0A0F3IJF5"/>
<dbReference type="PANTHER" id="PTHR45453">
    <property type="entry name" value="PHOSPHATE REGULON SENSOR PROTEIN PHOR"/>
    <property type="match status" value="1"/>
</dbReference>
<feature type="domain" description="Histidine kinase" evidence="7">
    <location>
        <begin position="29"/>
        <end position="244"/>
    </location>
</feature>
<keyword evidence="6" id="KW-0902">Two-component regulatory system</keyword>
<reference evidence="9" key="1">
    <citation type="submission" date="2015-03" db="EMBL/GenBank/DDBJ databases">
        <title>Draft genome sequence of a novel methanotroph (Sn10-6) isolated from flooded ricefield rhizosphere in India.</title>
        <authorList>
            <person name="Pandit P.S."/>
            <person name="Pore S.D."/>
            <person name="Arora P."/>
            <person name="Kapse N.G."/>
            <person name="Dhakephalkar P.K."/>
            <person name="Rahalkar M.C."/>
        </authorList>
    </citation>
    <scope>NUCLEOTIDE SEQUENCE [LARGE SCALE GENOMIC DNA]</scope>
    <source>
        <strain evidence="9">Sn10-6</strain>
    </source>
</reference>
<dbReference type="SUPFAM" id="SSF47384">
    <property type="entry name" value="Homodimeric domain of signal transducing histidine kinase"/>
    <property type="match status" value="1"/>
</dbReference>
<dbReference type="PRINTS" id="PR00344">
    <property type="entry name" value="BCTRLSENSOR"/>
</dbReference>
<keyword evidence="3" id="KW-0597">Phosphoprotein</keyword>
<dbReference type="EC" id="2.7.13.3" evidence="2"/>
<dbReference type="Proteomes" id="UP000033684">
    <property type="component" value="Unassembled WGS sequence"/>
</dbReference>
<comment type="catalytic activity">
    <reaction evidence="1">
        <text>ATP + protein L-histidine = ADP + protein N-phospho-L-histidine.</text>
        <dbReference type="EC" id="2.7.13.3"/>
    </reaction>
</comment>
<dbReference type="EMBL" id="LAJX01000188">
    <property type="protein sequence ID" value="KJV05679.1"/>
    <property type="molecule type" value="Genomic_DNA"/>
</dbReference>
<evidence type="ECO:0000313" key="8">
    <source>
        <dbReference type="EMBL" id="KJV05679.1"/>
    </source>
</evidence>
<dbReference type="PROSITE" id="PS50109">
    <property type="entry name" value="HIS_KIN"/>
    <property type="match status" value="1"/>
</dbReference>
<keyword evidence="4" id="KW-0808">Transferase</keyword>
<dbReference type="SMART" id="SM00388">
    <property type="entry name" value="HisKA"/>
    <property type="match status" value="1"/>
</dbReference>
<dbReference type="GO" id="GO:0005886">
    <property type="term" value="C:plasma membrane"/>
    <property type="evidence" value="ECO:0007669"/>
    <property type="project" value="TreeGrafter"/>
</dbReference>
<dbReference type="SMART" id="SM00387">
    <property type="entry name" value="HATPase_c"/>
    <property type="match status" value="1"/>
</dbReference>
<dbReference type="InterPro" id="IPR036890">
    <property type="entry name" value="HATPase_C_sf"/>
</dbReference>
<dbReference type="InterPro" id="IPR050351">
    <property type="entry name" value="BphY/WalK/GraS-like"/>
</dbReference>
<dbReference type="InterPro" id="IPR036097">
    <property type="entry name" value="HisK_dim/P_sf"/>
</dbReference>
<evidence type="ECO:0000256" key="3">
    <source>
        <dbReference type="ARBA" id="ARBA00022553"/>
    </source>
</evidence>
<dbReference type="CDD" id="cd00075">
    <property type="entry name" value="HATPase"/>
    <property type="match status" value="1"/>
</dbReference>
<reference evidence="8 9" key="2">
    <citation type="journal article" date="2016" name="Microb. Ecol.">
        <title>Genome Characteristics of a Novel Type I Methanotroph (Sn10-6) Isolated from a Flooded Indian Rice Field.</title>
        <authorList>
            <person name="Rahalkar M.C."/>
            <person name="Pandit P.S."/>
            <person name="Dhakephalkar P.K."/>
            <person name="Pore S."/>
            <person name="Arora P."/>
            <person name="Kapse N."/>
        </authorList>
    </citation>
    <scope>NUCLEOTIDE SEQUENCE [LARGE SCALE GENOMIC DNA]</scope>
    <source>
        <strain evidence="8 9">Sn10-6</strain>
    </source>
</reference>
<comment type="caution">
    <text evidence="8">The sequence shown here is derived from an EMBL/GenBank/DDBJ whole genome shotgun (WGS) entry which is preliminary data.</text>
</comment>
<dbReference type="FunFam" id="1.10.287.130:FF:000001">
    <property type="entry name" value="Two-component sensor histidine kinase"/>
    <property type="match status" value="1"/>
</dbReference>
<evidence type="ECO:0000256" key="1">
    <source>
        <dbReference type="ARBA" id="ARBA00000085"/>
    </source>
</evidence>
<dbReference type="InterPro" id="IPR005467">
    <property type="entry name" value="His_kinase_dom"/>
</dbReference>
<dbReference type="CDD" id="cd00082">
    <property type="entry name" value="HisKA"/>
    <property type="match status" value="1"/>
</dbReference>
<dbReference type="InterPro" id="IPR004358">
    <property type="entry name" value="Sig_transdc_His_kin-like_C"/>
</dbReference>